<dbReference type="PROSITE" id="PS51762">
    <property type="entry name" value="GH16_2"/>
    <property type="match status" value="1"/>
</dbReference>
<keyword evidence="11" id="KW-1185">Reference proteome</keyword>
<dbReference type="PROSITE" id="PS51969">
    <property type="entry name" value="CBM39"/>
    <property type="match status" value="1"/>
</dbReference>
<dbReference type="KEGG" id="tnl:113498330"/>
<evidence type="ECO:0000259" key="10">
    <source>
        <dbReference type="PROSITE" id="PS51969"/>
    </source>
</evidence>
<gene>
    <name evidence="12" type="primary">LOC113498330</name>
</gene>
<evidence type="ECO:0000256" key="3">
    <source>
        <dbReference type="ARBA" id="ARBA00022525"/>
    </source>
</evidence>
<dbReference type="InterPro" id="IPR000757">
    <property type="entry name" value="Beta-glucanase-like"/>
</dbReference>
<evidence type="ECO:0000313" key="11">
    <source>
        <dbReference type="Proteomes" id="UP000322000"/>
    </source>
</evidence>
<dbReference type="Gene3D" id="2.60.120.200">
    <property type="match status" value="1"/>
</dbReference>
<feature type="chain" id="PRO_5028863061" evidence="8">
    <location>
        <begin position="22"/>
        <end position="454"/>
    </location>
</feature>
<evidence type="ECO:0000256" key="4">
    <source>
        <dbReference type="ARBA" id="ARBA00022588"/>
    </source>
</evidence>
<reference evidence="12" key="1">
    <citation type="submission" date="2025-08" db="UniProtKB">
        <authorList>
            <consortium name="RefSeq"/>
        </authorList>
    </citation>
    <scope>IDENTIFICATION</scope>
</reference>
<dbReference type="GO" id="GO:0004553">
    <property type="term" value="F:hydrolase activity, hydrolyzing O-glycosyl compounds"/>
    <property type="evidence" value="ECO:0007669"/>
    <property type="project" value="InterPro"/>
</dbReference>
<dbReference type="AlphaFoldDB" id="A0A7E5W0K0"/>
<evidence type="ECO:0000313" key="12">
    <source>
        <dbReference type="RefSeq" id="XP_026734115.1"/>
    </source>
</evidence>
<dbReference type="InterPro" id="IPR035806">
    <property type="entry name" value="GH16_GRP_C"/>
</dbReference>
<dbReference type="GO" id="GO:0005576">
    <property type="term" value="C:extracellular region"/>
    <property type="evidence" value="ECO:0007669"/>
    <property type="project" value="UniProtKB-SubCell"/>
</dbReference>
<evidence type="ECO:0000256" key="2">
    <source>
        <dbReference type="ARBA" id="ARBA00008781"/>
    </source>
</evidence>
<keyword evidence="6" id="KW-0391">Immunity</keyword>
<dbReference type="FunCoup" id="A0A7E5W0K0">
    <property type="interactions" value="66"/>
</dbReference>
<keyword evidence="4" id="KW-0399">Innate immunity</keyword>
<dbReference type="InParanoid" id="A0A7E5W0K0"/>
<feature type="domain" description="GH16" evidence="9">
    <location>
        <begin position="159"/>
        <end position="454"/>
    </location>
</feature>
<keyword evidence="3" id="KW-0964">Secreted</keyword>
<sequence length="454" mass="51981">MTCDVRSLLFFLIALIGTCLAQIMYEGPEPNVEVLHPKGFKVSLKDDGYSSFRVRGRLFFLNKAETRVLTERDTNVSKRDGYWVYENWRHKLEAGDTIFYVINVNKRGIDAMSFIYDYTVTESSCRESKTVVRGEKSVCEGSMIFQEEFEKTSLSDLCNWYSEIMFPREPDFPFNAYVSNDTISFEDGSLVIRPVLSETQYGEDFLYNAFDLGARCTGTEDRYECKHEASGANVFPPVLTAKISTRHHFNFKFGRIEVRAKLPAGSWLIPEINLEPSDHTYGQDHYESGYMRVAFARGNPSLAKKLYGGPVLSDTEPFRSALLKEKIGIESWNKDFHNYTLVWRPDGIDLLMDGEHYGTVSPEGGFIESARNYSVTHSWHWAKGTVMAPLDEMFHVTLGLRVGGINEFPDDLADKPWVNGASKARLDFWSNKDSWYPSWHNTALHVDYVRIYAL</sequence>
<feature type="domain" description="CBM39" evidence="10">
    <location>
        <begin position="25"/>
        <end position="125"/>
    </location>
</feature>
<dbReference type="GO" id="GO:0045088">
    <property type="term" value="P:regulation of innate immune response"/>
    <property type="evidence" value="ECO:0007669"/>
    <property type="project" value="UniProtKB-ARBA"/>
</dbReference>
<evidence type="ECO:0000256" key="1">
    <source>
        <dbReference type="ARBA" id="ARBA00004613"/>
    </source>
</evidence>
<comment type="subcellular location">
    <subcellularLocation>
        <location evidence="1">Secreted</location>
    </subcellularLocation>
</comment>
<dbReference type="Pfam" id="PF15886">
    <property type="entry name" value="CBM39"/>
    <property type="match status" value="1"/>
</dbReference>
<dbReference type="OrthoDB" id="4781at2759"/>
<comment type="similarity">
    <text evidence="2">Belongs to the insect beta-1,3-glucan binding protein family.</text>
</comment>
<keyword evidence="5 8" id="KW-0732">Signal</keyword>
<name>A0A7E5W0K0_TRINI</name>
<evidence type="ECO:0000256" key="7">
    <source>
        <dbReference type="ARBA" id="ARBA00023180"/>
    </source>
</evidence>
<dbReference type="FunFam" id="2.60.120.200:FF:000235">
    <property type="entry name" value="Beta-1,3-glucan-binding protein"/>
    <property type="match status" value="1"/>
</dbReference>
<feature type="signal peptide" evidence="8">
    <location>
        <begin position="1"/>
        <end position="21"/>
    </location>
</feature>
<protein>
    <submittedName>
        <fullName evidence="12">Beta-1,3-glucan-binding protein-like</fullName>
    </submittedName>
</protein>
<dbReference type="GeneID" id="113498330"/>
<dbReference type="CDD" id="cd02179">
    <property type="entry name" value="GH16_beta_GRP"/>
    <property type="match status" value="1"/>
</dbReference>
<dbReference type="PANTHER" id="PTHR10963">
    <property type="entry name" value="GLYCOSYL HYDROLASE-RELATED"/>
    <property type="match status" value="1"/>
</dbReference>
<organism evidence="11 12">
    <name type="scientific">Trichoplusia ni</name>
    <name type="common">Cabbage looper</name>
    <dbReference type="NCBI Taxonomy" id="7111"/>
    <lineage>
        <taxon>Eukaryota</taxon>
        <taxon>Metazoa</taxon>
        <taxon>Ecdysozoa</taxon>
        <taxon>Arthropoda</taxon>
        <taxon>Hexapoda</taxon>
        <taxon>Insecta</taxon>
        <taxon>Pterygota</taxon>
        <taxon>Neoptera</taxon>
        <taxon>Endopterygota</taxon>
        <taxon>Lepidoptera</taxon>
        <taxon>Glossata</taxon>
        <taxon>Ditrysia</taxon>
        <taxon>Noctuoidea</taxon>
        <taxon>Noctuidae</taxon>
        <taxon>Plusiinae</taxon>
        <taxon>Trichoplusia</taxon>
    </lineage>
</organism>
<dbReference type="RefSeq" id="XP_026734115.1">
    <property type="nucleotide sequence ID" value="XM_026878314.1"/>
</dbReference>
<evidence type="ECO:0000256" key="5">
    <source>
        <dbReference type="ARBA" id="ARBA00022729"/>
    </source>
</evidence>
<dbReference type="InterPro" id="IPR050546">
    <property type="entry name" value="Glycosyl_Hydrlase_16"/>
</dbReference>
<dbReference type="Proteomes" id="UP000322000">
    <property type="component" value="Chromosome 10"/>
</dbReference>
<dbReference type="Gene3D" id="2.60.40.2140">
    <property type="entry name" value="Beta-1,3-glucan-recognition protein, N-terminal domain"/>
    <property type="match status" value="1"/>
</dbReference>
<dbReference type="SUPFAM" id="SSF49899">
    <property type="entry name" value="Concanavalin A-like lectins/glucanases"/>
    <property type="match status" value="1"/>
</dbReference>
<proteinExistence type="inferred from homology"/>
<evidence type="ECO:0000259" key="9">
    <source>
        <dbReference type="PROSITE" id="PS51762"/>
    </source>
</evidence>
<dbReference type="InterPro" id="IPR043030">
    <property type="entry name" value="BGBP_N_sf"/>
</dbReference>
<evidence type="ECO:0000256" key="8">
    <source>
        <dbReference type="SAM" id="SignalP"/>
    </source>
</evidence>
<dbReference type="InterPro" id="IPR013320">
    <property type="entry name" value="ConA-like_dom_sf"/>
</dbReference>
<keyword evidence="7" id="KW-0325">Glycoprotein</keyword>
<dbReference type="InterPro" id="IPR031756">
    <property type="entry name" value="BGBP_N"/>
</dbReference>
<dbReference type="GO" id="GO:0005975">
    <property type="term" value="P:carbohydrate metabolic process"/>
    <property type="evidence" value="ECO:0007669"/>
    <property type="project" value="InterPro"/>
</dbReference>
<accession>A0A7E5W0K0</accession>
<dbReference type="GO" id="GO:0030246">
    <property type="term" value="F:carbohydrate binding"/>
    <property type="evidence" value="ECO:0007669"/>
    <property type="project" value="InterPro"/>
</dbReference>
<dbReference type="PANTHER" id="PTHR10963:SF60">
    <property type="entry name" value="GRAM-NEGATIVE BACTERIA-BINDING PROTEIN 1-RELATED"/>
    <property type="match status" value="1"/>
</dbReference>
<dbReference type="GO" id="GO:0045087">
    <property type="term" value="P:innate immune response"/>
    <property type="evidence" value="ECO:0007669"/>
    <property type="project" value="UniProtKB-KW"/>
</dbReference>
<evidence type="ECO:0000256" key="6">
    <source>
        <dbReference type="ARBA" id="ARBA00022859"/>
    </source>
</evidence>